<reference evidence="3" key="1">
    <citation type="submission" date="2014-12" db="EMBL/GenBank/DDBJ databases">
        <title>Insight into the proteome of Arion vulgaris.</title>
        <authorList>
            <person name="Aradska J."/>
            <person name="Bulat T."/>
            <person name="Smidak R."/>
            <person name="Sarate P."/>
            <person name="Gangsoo J."/>
            <person name="Sialana F."/>
            <person name="Bilban M."/>
            <person name="Lubec G."/>
        </authorList>
    </citation>
    <scope>NUCLEOTIDE SEQUENCE</scope>
    <source>
        <tissue evidence="3">Skin</tissue>
    </source>
</reference>
<organism evidence="3">
    <name type="scientific">Arion vulgaris</name>
    <dbReference type="NCBI Taxonomy" id="1028688"/>
    <lineage>
        <taxon>Eukaryota</taxon>
        <taxon>Metazoa</taxon>
        <taxon>Spiralia</taxon>
        <taxon>Lophotrochozoa</taxon>
        <taxon>Mollusca</taxon>
        <taxon>Gastropoda</taxon>
        <taxon>Heterobranchia</taxon>
        <taxon>Euthyneura</taxon>
        <taxon>Panpulmonata</taxon>
        <taxon>Eupulmonata</taxon>
        <taxon>Stylommatophora</taxon>
        <taxon>Helicina</taxon>
        <taxon>Arionoidea</taxon>
        <taxon>Arionidae</taxon>
        <taxon>Arion</taxon>
    </lineage>
</organism>
<feature type="region of interest" description="Disordered" evidence="2">
    <location>
        <begin position="250"/>
        <end position="277"/>
    </location>
</feature>
<dbReference type="InterPro" id="IPR008709">
    <property type="entry name" value="Neurochondrin"/>
</dbReference>
<evidence type="ECO:0000256" key="1">
    <source>
        <dbReference type="ARBA" id="ARBA00006927"/>
    </source>
</evidence>
<dbReference type="PANTHER" id="PTHR13109:SF7">
    <property type="entry name" value="NEUROCHONDRIN"/>
    <property type="match status" value="1"/>
</dbReference>
<name>A0A0B7B4X7_9EUPU</name>
<comment type="similarity">
    <text evidence="1">Belongs to the neurochondrin family.</text>
</comment>
<dbReference type="PANTHER" id="PTHR13109">
    <property type="entry name" value="NEUROCHONDRIN"/>
    <property type="match status" value="1"/>
</dbReference>
<dbReference type="AlphaFoldDB" id="A0A0B7B4X7"/>
<gene>
    <name evidence="3" type="primary">ORF157819</name>
</gene>
<accession>A0A0B7B4X7</accession>
<protein>
    <submittedName>
        <fullName evidence="3">Uncharacterized protein</fullName>
    </submittedName>
</protein>
<sequence>KLYVVYIFQVFSYLQQIEINAQMDWVIKLVQVLHKLIRLKLAPDDCQGFLSLVCVLVSTAGPHVFNYDIREGCHFLKTVVAHISVEVYMLLDCINLNNVSDRYSQLDSVYKLLTTVVQFVAETGESIDFDSMIVIYRKLVNISETIMEFLSSVANQQIQFQRNHTVVLISVRTLAAMLSEMTEDATVKLVQLLPFFNLLCQNVEYSDEVVMEVRNAAQAAWVNIKLMDMDGTTGSAGPALPQLSCIPEHTVDKSSNQQPGLPSHTGRRQEEDSETADQVCDTLSALANLQIEAPSSNDTTNISDFKTDVKLPTFSQCDDAGESQTQPSTLIRDSHLCPEDELCENNSSSCVVEDTGKISDSYICLSQKNIDNYASFLASTKTRHVKPQHLSRRKVSFTDTSFIQQKSQDSVVVDQWKPAPNDVLGFLLPAYMLLSDNQIVLEVMVESQIFLTIVNFLKTSLSDLLEGKSSDYPESTTINCLTVVEQVYTSSPPTAAQLECFQELFEVCLLSLPNLLSMSEPPATVCLKLLEVTLSAYRLQMRETQKKSSLARLKHSQSRLFKAGIEYLSTFYEIHQHKNRSQLLDVSDVWTLVGESWCGCVAGLCTLVRSVEDLQDALTRSDMLPEFLSYLANCDDLSNCSDDVERVVQSMISLIETAAEGSPLLLRLIIENQGQTVIKKFSLHKLETCVHNFLQQTH</sequence>
<dbReference type="EMBL" id="HACG01040310">
    <property type="protein sequence ID" value="CEK87175.1"/>
    <property type="molecule type" value="Transcribed_RNA"/>
</dbReference>
<evidence type="ECO:0000313" key="3">
    <source>
        <dbReference type="EMBL" id="CEK87175.1"/>
    </source>
</evidence>
<evidence type="ECO:0000256" key="2">
    <source>
        <dbReference type="SAM" id="MobiDB-lite"/>
    </source>
</evidence>
<proteinExistence type="inferred from homology"/>
<dbReference type="Pfam" id="PF05536">
    <property type="entry name" value="Neurochondrin"/>
    <property type="match status" value="1"/>
</dbReference>
<feature type="non-terminal residue" evidence="3">
    <location>
        <position position="1"/>
    </location>
</feature>